<dbReference type="InterPro" id="IPR036388">
    <property type="entry name" value="WH-like_DNA-bd_sf"/>
</dbReference>
<evidence type="ECO:0000313" key="11">
    <source>
        <dbReference type="EMBL" id="CAD6269926.1"/>
    </source>
</evidence>
<dbReference type="Gene3D" id="3.40.50.300">
    <property type="entry name" value="P-loop containing nucleotide triphosphate hydrolases"/>
    <property type="match status" value="1"/>
</dbReference>
<keyword evidence="3" id="KW-0677">Repeat</keyword>
<dbReference type="Pfam" id="PF18052">
    <property type="entry name" value="Rx_N"/>
    <property type="match status" value="1"/>
</dbReference>
<feature type="domain" description="Disease resistance protein winged helix" evidence="9">
    <location>
        <begin position="426"/>
        <end position="497"/>
    </location>
</feature>
<dbReference type="GO" id="GO:0042742">
    <property type="term" value="P:defense response to bacterium"/>
    <property type="evidence" value="ECO:0007669"/>
    <property type="project" value="UniProtKB-ARBA"/>
</dbReference>
<dbReference type="FunFam" id="1.10.10.10:FF:000322">
    <property type="entry name" value="Probable disease resistance protein At1g63360"/>
    <property type="match status" value="1"/>
</dbReference>
<comment type="similarity">
    <text evidence="1">Belongs to the disease resistance NB-LRR family.</text>
</comment>
<dbReference type="InterPro" id="IPR041118">
    <property type="entry name" value="Rx_N"/>
</dbReference>
<evidence type="ECO:0000256" key="5">
    <source>
        <dbReference type="ARBA" id="ARBA00022821"/>
    </source>
</evidence>
<reference evidence="11" key="1">
    <citation type="submission" date="2020-10" db="EMBL/GenBank/DDBJ databases">
        <authorList>
            <person name="Han B."/>
            <person name="Lu T."/>
            <person name="Zhao Q."/>
            <person name="Huang X."/>
            <person name="Zhao Y."/>
        </authorList>
    </citation>
    <scope>NUCLEOTIDE SEQUENCE</scope>
</reference>
<dbReference type="Pfam" id="PF23559">
    <property type="entry name" value="WHD_DRP"/>
    <property type="match status" value="1"/>
</dbReference>
<dbReference type="AlphaFoldDB" id="A0A811RHT0"/>
<dbReference type="PANTHER" id="PTHR23155:SF1116">
    <property type="entry name" value="OS12G0273300 PROTEIN"/>
    <property type="match status" value="1"/>
</dbReference>
<feature type="domain" description="NB-ARC" evidence="7">
    <location>
        <begin position="173"/>
        <end position="344"/>
    </location>
</feature>
<dbReference type="InterPro" id="IPR002182">
    <property type="entry name" value="NB-ARC"/>
</dbReference>
<dbReference type="InterPro" id="IPR032675">
    <property type="entry name" value="LRR_dom_sf"/>
</dbReference>
<proteinExistence type="inferred from homology"/>
<evidence type="ECO:0000256" key="3">
    <source>
        <dbReference type="ARBA" id="ARBA00022737"/>
    </source>
</evidence>
<keyword evidence="6" id="KW-0175">Coiled coil</keyword>
<dbReference type="EMBL" id="CAJGYO010000015">
    <property type="protein sequence ID" value="CAD6269926.1"/>
    <property type="molecule type" value="Genomic_DNA"/>
</dbReference>
<dbReference type="SUPFAM" id="SSF52058">
    <property type="entry name" value="L domain-like"/>
    <property type="match status" value="1"/>
</dbReference>
<dbReference type="InterPro" id="IPR038005">
    <property type="entry name" value="RX-like_CC"/>
</dbReference>
<dbReference type="Pfam" id="PF00931">
    <property type="entry name" value="NB-ARC"/>
    <property type="match status" value="1"/>
</dbReference>
<dbReference type="InterPro" id="IPR058922">
    <property type="entry name" value="WHD_DRP"/>
</dbReference>
<dbReference type="Gene3D" id="3.80.10.10">
    <property type="entry name" value="Ribonuclease Inhibitor"/>
    <property type="match status" value="1"/>
</dbReference>
<feature type="domain" description="Disease resistance R13L4/SHOC-2-like LRR" evidence="10">
    <location>
        <begin position="546"/>
        <end position="912"/>
    </location>
</feature>
<dbReference type="PRINTS" id="PR00364">
    <property type="entry name" value="DISEASERSIST"/>
</dbReference>
<keyword evidence="5" id="KW-0611">Plant defense</keyword>
<accession>A0A811RHT0</accession>
<dbReference type="SUPFAM" id="SSF52540">
    <property type="entry name" value="P-loop containing nucleoside triphosphate hydrolases"/>
    <property type="match status" value="1"/>
</dbReference>
<dbReference type="FunFam" id="3.40.50.300:FF:001091">
    <property type="entry name" value="Probable disease resistance protein At1g61300"/>
    <property type="match status" value="1"/>
</dbReference>
<keyword evidence="4" id="KW-0547">Nucleotide-binding</keyword>
<dbReference type="InterPro" id="IPR042197">
    <property type="entry name" value="Apaf_helical"/>
</dbReference>
<dbReference type="Gene3D" id="1.10.8.430">
    <property type="entry name" value="Helical domain of apoptotic protease-activating factors"/>
    <property type="match status" value="1"/>
</dbReference>
<evidence type="ECO:0000259" key="9">
    <source>
        <dbReference type="Pfam" id="PF23559"/>
    </source>
</evidence>
<dbReference type="Pfam" id="PF23598">
    <property type="entry name" value="LRR_14"/>
    <property type="match status" value="1"/>
</dbReference>
<dbReference type="GO" id="GO:0043531">
    <property type="term" value="F:ADP binding"/>
    <property type="evidence" value="ECO:0007669"/>
    <property type="project" value="InterPro"/>
</dbReference>
<dbReference type="Gene3D" id="1.10.10.10">
    <property type="entry name" value="Winged helix-like DNA-binding domain superfamily/Winged helix DNA-binding domain"/>
    <property type="match status" value="1"/>
</dbReference>
<comment type="caution">
    <text evidence="11">The sequence shown here is derived from an EMBL/GenBank/DDBJ whole genome shotgun (WGS) entry which is preliminary data.</text>
</comment>
<dbReference type="InterPro" id="IPR044974">
    <property type="entry name" value="Disease_R_plants"/>
</dbReference>
<dbReference type="Gene3D" id="1.20.5.4130">
    <property type="match status" value="1"/>
</dbReference>
<dbReference type="GO" id="GO:0009626">
    <property type="term" value="P:plant-type hypersensitive response"/>
    <property type="evidence" value="ECO:0007669"/>
    <property type="project" value="UniProtKB-ARBA"/>
</dbReference>
<dbReference type="GO" id="GO:0002758">
    <property type="term" value="P:innate immune response-activating signaling pathway"/>
    <property type="evidence" value="ECO:0007669"/>
    <property type="project" value="UniProtKB-ARBA"/>
</dbReference>
<name>A0A811RHT0_9POAL</name>
<dbReference type="PANTHER" id="PTHR23155">
    <property type="entry name" value="DISEASE RESISTANCE PROTEIN RP"/>
    <property type="match status" value="1"/>
</dbReference>
<dbReference type="OrthoDB" id="656806at2759"/>
<evidence type="ECO:0000259" key="8">
    <source>
        <dbReference type="Pfam" id="PF18052"/>
    </source>
</evidence>
<dbReference type="InterPro" id="IPR027417">
    <property type="entry name" value="P-loop_NTPase"/>
</dbReference>
<protein>
    <submittedName>
        <fullName evidence="11">Uncharacterized protein</fullName>
    </submittedName>
</protein>
<dbReference type="CDD" id="cd14798">
    <property type="entry name" value="RX-CC_like"/>
    <property type="match status" value="1"/>
</dbReference>
<keyword evidence="2" id="KW-0433">Leucine-rich repeat</keyword>
<evidence type="ECO:0000259" key="7">
    <source>
        <dbReference type="Pfam" id="PF00931"/>
    </source>
</evidence>
<dbReference type="Proteomes" id="UP000604825">
    <property type="component" value="Unassembled WGS sequence"/>
</dbReference>
<evidence type="ECO:0000313" key="12">
    <source>
        <dbReference type="Proteomes" id="UP000604825"/>
    </source>
</evidence>
<gene>
    <name evidence="11" type="ORF">NCGR_LOCUS53223</name>
</gene>
<evidence type="ECO:0000256" key="6">
    <source>
        <dbReference type="ARBA" id="ARBA00023054"/>
    </source>
</evidence>
<evidence type="ECO:0000259" key="10">
    <source>
        <dbReference type="Pfam" id="PF23598"/>
    </source>
</evidence>
<keyword evidence="12" id="KW-1185">Reference proteome</keyword>
<sequence>MDGALASASTGVMNSLLAKLSAMVEGEYELLGVTQSDIAFLSNELSSMNALLEKLAAAEKLDVQVQVWRDNIRELSYDIEDCIDMFMQKLNHGDAAKAGNFVKKIIGKVKKLWSGFQMANQIHELKARVVEECERRLRYKYDESISTAVKVEIDPRLPALYVEAEKLVGIDGPMQNLMDWLMKDDSTQQLRVVSIVGFGGLGKTTLANQVYRKIKSQFDCTAFVPVSRSPIIKKILRDLLTELGSSKTHASEDDERQLINNVRAYLQDKRYLIIVDDIWSTIAWEFVKSALPENKLRSRIITTTRHSDVARSCCSSYEGYIHNIQPLSNQDSSMLFYNRVFQRQTSCPPHLEEISLSIIKRCHGLPLAINTVASLLANRSNDIDQWEQVRDSMVSGLHSQLVRDILLLSYYDLPHHLKSCFLYLCIFPEDCKIAREKLIWRWIAEGFITNEIGQTLDQTGENYFNDLINRSLIQPIDIMYDGMARACRLHDMVLDLIISLSTEQNFVTVVEGEVFKCSANKIRRLSLLSSFLENDVLQEIMNKCSQVRSLFRFHVANKEAPHLPIFHSLRVLVLRCTCANLGINNHHIKSIGSSLQLKYLEIGCHSITELPETIGGLQYLQTLDIHGSKIDKLPPTIGNLKNLVRLLVDFNIELPDQIGNLQSLRMLSHAYSYGSVKFLEQLRRLTNLRVLHIRLHGSSELGDHGMWKYQEALESSLTVLGKHGLQSLEIETNDYSTSRLMDLLCCNATFLRKLCNQSYLSRIPQGMQCLVNIAHLDIRVTCIKQEDLCILGAIPTLLYAILTSLEAPTERLSIGSQQFCYLKEFIFRSYGEGGLRMVAEQEAMPRLRSLRLNFRAKETESKTGFEFNFVHLANLEHITATIDCYMATRSRVEAAEATIRNTANIHPGHPTLQIERFREYSTVEDEDRREMVLAVEDSTTCDKEVQQKHSRKRKCCEGLLPY</sequence>
<evidence type="ECO:0000256" key="2">
    <source>
        <dbReference type="ARBA" id="ARBA00022614"/>
    </source>
</evidence>
<dbReference type="InterPro" id="IPR055414">
    <property type="entry name" value="LRR_R13L4/SHOC2-like"/>
</dbReference>
<evidence type="ECO:0000256" key="1">
    <source>
        <dbReference type="ARBA" id="ARBA00008894"/>
    </source>
</evidence>
<feature type="domain" description="Disease resistance N-terminal" evidence="8">
    <location>
        <begin position="12"/>
        <end position="94"/>
    </location>
</feature>
<organism evidence="11 12">
    <name type="scientific">Miscanthus lutarioriparius</name>
    <dbReference type="NCBI Taxonomy" id="422564"/>
    <lineage>
        <taxon>Eukaryota</taxon>
        <taxon>Viridiplantae</taxon>
        <taxon>Streptophyta</taxon>
        <taxon>Embryophyta</taxon>
        <taxon>Tracheophyta</taxon>
        <taxon>Spermatophyta</taxon>
        <taxon>Magnoliopsida</taxon>
        <taxon>Liliopsida</taxon>
        <taxon>Poales</taxon>
        <taxon>Poaceae</taxon>
        <taxon>PACMAD clade</taxon>
        <taxon>Panicoideae</taxon>
        <taxon>Andropogonodae</taxon>
        <taxon>Andropogoneae</taxon>
        <taxon>Saccharinae</taxon>
        <taxon>Miscanthus</taxon>
    </lineage>
</organism>
<evidence type="ECO:0000256" key="4">
    <source>
        <dbReference type="ARBA" id="ARBA00022741"/>
    </source>
</evidence>